<dbReference type="OrthoDB" id="6144369at2759"/>
<evidence type="ECO:0000313" key="1">
    <source>
        <dbReference type="EMBL" id="VDI78375.1"/>
    </source>
</evidence>
<reference evidence="1" key="1">
    <citation type="submission" date="2018-11" db="EMBL/GenBank/DDBJ databases">
        <authorList>
            <person name="Alioto T."/>
            <person name="Alioto T."/>
        </authorList>
    </citation>
    <scope>NUCLEOTIDE SEQUENCE</scope>
</reference>
<proteinExistence type="predicted"/>
<gene>
    <name evidence="1" type="ORF">MGAL_10B087979</name>
</gene>
<keyword evidence="2" id="KW-1185">Reference proteome</keyword>
<organism evidence="1 2">
    <name type="scientific">Mytilus galloprovincialis</name>
    <name type="common">Mediterranean mussel</name>
    <dbReference type="NCBI Taxonomy" id="29158"/>
    <lineage>
        <taxon>Eukaryota</taxon>
        <taxon>Metazoa</taxon>
        <taxon>Spiralia</taxon>
        <taxon>Lophotrochozoa</taxon>
        <taxon>Mollusca</taxon>
        <taxon>Bivalvia</taxon>
        <taxon>Autobranchia</taxon>
        <taxon>Pteriomorphia</taxon>
        <taxon>Mytilida</taxon>
        <taxon>Mytiloidea</taxon>
        <taxon>Mytilidae</taxon>
        <taxon>Mytilinae</taxon>
        <taxon>Mytilus</taxon>
    </lineage>
</organism>
<name>A0A8B6HFG9_MYTGA</name>
<comment type="caution">
    <text evidence="1">The sequence shown here is derived from an EMBL/GenBank/DDBJ whole genome shotgun (WGS) entry which is preliminary data.</text>
</comment>
<sequence>MRLNKLFSDYQFGFLSGWSTTFQLLPVLEKWTKILDNGGSMGTVYLNDFMKAFETVPHKRLIGRLKSFGIAEVIISWVTSFLSGRKQQVCVNSSY</sequence>
<dbReference type="AlphaFoldDB" id="A0A8B6HFG9"/>
<evidence type="ECO:0000313" key="2">
    <source>
        <dbReference type="Proteomes" id="UP000596742"/>
    </source>
</evidence>
<dbReference type="EMBL" id="UYJE01009957">
    <property type="protein sequence ID" value="VDI78375.1"/>
    <property type="molecule type" value="Genomic_DNA"/>
</dbReference>
<evidence type="ECO:0008006" key="3">
    <source>
        <dbReference type="Google" id="ProtNLM"/>
    </source>
</evidence>
<dbReference type="Proteomes" id="UP000596742">
    <property type="component" value="Unassembled WGS sequence"/>
</dbReference>
<accession>A0A8B6HFG9</accession>
<dbReference type="PANTHER" id="PTHR33332">
    <property type="entry name" value="REVERSE TRANSCRIPTASE DOMAIN-CONTAINING PROTEIN"/>
    <property type="match status" value="1"/>
</dbReference>
<protein>
    <recommendedName>
        <fullName evidence="3">Reverse transcriptase domain-containing protein</fullName>
    </recommendedName>
</protein>